<dbReference type="Pfam" id="PF14579">
    <property type="entry name" value="HHH_6"/>
    <property type="match status" value="1"/>
</dbReference>
<evidence type="ECO:0000256" key="14">
    <source>
        <dbReference type="ARBA" id="ARBA00049244"/>
    </source>
</evidence>
<dbReference type="InterPro" id="IPR004013">
    <property type="entry name" value="PHP_dom"/>
</dbReference>
<evidence type="ECO:0000256" key="8">
    <source>
        <dbReference type="ARBA" id="ARBA00022679"/>
    </source>
</evidence>
<evidence type="ECO:0000256" key="9">
    <source>
        <dbReference type="ARBA" id="ARBA00022695"/>
    </source>
</evidence>
<reference evidence="17 18" key="1">
    <citation type="submission" date="2023-07" db="EMBL/GenBank/DDBJ databases">
        <title>Sequencing the genomes of 1000 actinobacteria strains.</title>
        <authorList>
            <person name="Klenk H.-P."/>
        </authorList>
    </citation>
    <scope>NUCLEOTIDE SEQUENCE [LARGE SCALE GENOMIC DNA]</scope>
    <source>
        <strain evidence="17 18">DSM 44388</strain>
    </source>
</reference>
<dbReference type="CDD" id="cd04485">
    <property type="entry name" value="DnaE_OBF"/>
    <property type="match status" value="1"/>
</dbReference>
<dbReference type="InterPro" id="IPR003141">
    <property type="entry name" value="Pol/His_phosphatase_N"/>
</dbReference>
<dbReference type="InterPro" id="IPR004805">
    <property type="entry name" value="DnaE2/DnaE/PolC"/>
</dbReference>
<keyword evidence="18" id="KW-1185">Reference proteome</keyword>
<evidence type="ECO:0000256" key="3">
    <source>
        <dbReference type="ARBA" id="ARBA00009496"/>
    </source>
</evidence>
<feature type="compositionally biased region" description="Low complexity" evidence="15">
    <location>
        <begin position="1020"/>
        <end position="1029"/>
    </location>
</feature>
<evidence type="ECO:0000256" key="12">
    <source>
        <dbReference type="ARBA" id="ARBA00022932"/>
    </source>
</evidence>
<evidence type="ECO:0000256" key="2">
    <source>
        <dbReference type="ARBA" id="ARBA00007391"/>
    </source>
</evidence>
<dbReference type="RefSeq" id="WP_307245318.1">
    <property type="nucleotide sequence ID" value="NZ_JAUSQZ010000001.1"/>
</dbReference>
<keyword evidence="12 17" id="KW-0239">DNA-directed DNA polymerase</keyword>
<dbReference type="EMBL" id="JAUSQZ010000001">
    <property type="protein sequence ID" value="MDP9828286.1"/>
    <property type="molecule type" value="Genomic_DNA"/>
</dbReference>
<dbReference type="InterPro" id="IPR029460">
    <property type="entry name" value="DNAPol_HHH"/>
</dbReference>
<evidence type="ECO:0000256" key="13">
    <source>
        <dbReference type="ARBA" id="ARBA00023204"/>
    </source>
</evidence>
<keyword evidence="9" id="KW-0548">Nucleotidyltransferase</keyword>
<keyword evidence="13" id="KW-0234">DNA repair</keyword>
<feature type="compositionally biased region" description="Basic and acidic residues" evidence="15">
    <location>
        <begin position="989"/>
        <end position="1019"/>
    </location>
</feature>
<sequence length="1836" mass="198189">MPQSHTPSSFTHLRVASGYSLRYGASNPYQLVEQAVGEGLTSLALTDRDGLYGAIKFIDACERAGITPALGVNLAVEPLFPGGRRRRVGAAAPTRSTGEGLSARFAGEGLSARFAGEASSTRLTGEASSARFAGGASSVRAVGGTSPAWAEVLGRGGPGHRDVPESARRVPVRGGASVDPRLPRVTVLALASGAGTGLRKGQGWGRLCRLVTATHLRGERGQPISTTELVTGHAQIDGVPALTVLLGPDSEYGRAVLAGRADLALAVLEHWRSLVPPACLAVEIVHHRGPQGVTASLGHAARMLNLARQAGVPAVLTNAVRHATRDGAITVDVLDAARRLVAIDSRHLDRTTSEGYLVGDAEMTRRAHEIAEAAGDLGLAGQMLSLTASLASRCLMRDPRDELGLREAHLPEDEVLGLAGRDANTELRQRCLDRIHTVYPRASRRELARIHQRLREELELVTHLTIPTYFLTIAKVCDLIRDMGVRVAARGSGAGSLINHLLGVSGVDPLRHDLLMERFATRHRAQLPDVDLDVESDRRTDVYEKLLDVFGGDRVSCVSMMDTYRARHAIRDVGAALGLPPGEVDTIAKSFPHIRARDVRSAIAELPELRASGLGSPRLGLLFDLVERLDGLPRHIALHPCGVLISDSGLLDRTPVEASWMGFPMSQFDKEDVEVIGLLKLDVLGIRMQSAMSYAVQEIARVDGPGAVTAGNHEEVADYIDQHGLIDLDAVPHDDPATFSLIQSTRTLGCFQIESPGQRELVGKFAPETFHDLIIDISLFRPGPVKSDMVTPFLRARQHWVEPEYLHAALREVLEDTCGVVVFHEQVLKIVSIVTGCTLEDADEFRRAMGVPAMQEKNENWFRSHAARPRNDAGERVFDDADVNRIWAVLKAFASFGFCKAHAAAFALPTYQSAWLKAHHPAAFLAGVLTHDPGMYPKRLILDDARNFGIAVLPLDVNHSDGKYRVERLEAEVTGEEEQGEREDEGHGDEERGGKEDEGHGDEERGGKEDEGYGDEGRPGESSGPGAAKGAEEEGEWTVPGGWTVPDEWVAGASAQPEEVVPAKAGLSRAQSPSPVEPTPVTAASAHLVPVFEPDAAEVGTSGVLALRAGTETESRVVFGHRPDVMPVPDPAAVAGSVGSLARPGRQGGTPAGSLSFPGSLRITLPHLFADRLNPAMLPAPPLPFPESFGQTGPLDDTGTTTSLIPVALQPVPRKTPAPEPSAPEPPTPQAPAPEPVPVEHPPAPSPSKTDLVLPDGSPYGIRLSLAEVKGISEAEVQRIVANRPYQSLADFWHRAHVSRPIVERLIITGAFDSLYGLTDALPVPSRGSTTRRDLLLQLADLERWSRSLESGRARRKKDRNPPPPERFDESGGKDSSGVRRAAGLQSRSAAPVVAAEDHSVQLALDLGDAPDRIVPSGLPEMTSAERTRAELEVLGLDASRHVLEFYEPMLQALAVTRARDVRGRRSRAEILVAGVKVATQTPPIRTGRRVVFLTLDDSTGPVDATFFEDVQGPYASTVFHSWLLVVRGVLRKTGHRGVSLRATGAWELPVLWEAWVESGLEGVLEILHDDEPAGPDRTTPTRRTASTNRTADLPATTFHAGLVPADVGEATPGRVLGISRDDGALPGAGPTDWETPTGLPAGDHDGSGLPIPATRPPDPNQLRPNQSLPDQPWPDQSRPDQSRPNQSRPDQSRPDQPRPNQSWPNQSLPDQPRPDQSRPIQSRPATTPSTVDQPPATRRVLVHPSGFRQSPYADLKPPGGDTRETRRMQAAAQEARRDERRRRDEERRLQNRSAQDQQPDSRGPRTQDPAGEDEVRRRREPPRKLWHSSPGSSGR</sequence>
<protein>
    <recommendedName>
        <fullName evidence="6">DNA polymerase III subunit alpha</fullName>
        <ecNumber evidence="4">2.7.7.7</ecNumber>
    </recommendedName>
    <alternativeName>
        <fullName evidence="5">Error-prone DNA polymerase</fullName>
    </alternativeName>
</protein>
<dbReference type="InterPro" id="IPR041931">
    <property type="entry name" value="DNA_pol3_alpha_thumb_dom"/>
</dbReference>
<proteinExistence type="inferred from homology"/>
<evidence type="ECO:0000256" key="5">
    <source>
        <dbReference type="ARBA" id="ARBA00017273"/>
    </source>
</evidence>
<evidence type="ECO:0000256" key="15">
    <source>
        <dbReference type="SAM" id="MobiDB-lite"/>
    </source>
</evidence>
<evidence type="ECO:0000256" key="11">
    <source>
        <dbReference type="ARBA" id="ARBA00022763"/>
    </source>
</evidence>
<feature type="region of interest" description="Disordered" evidence="15">
    <location>
        <begin position="1350"/>
        <end position="1384"/>
    </location>
</feature>
<dbReference type="Pfam" id="PF07733">
    <property type="entry name" value="DNA_pol3_alpha"/>
    <property type="match status" value="1"/>
</dbReference>
<feature type="region of interest" description="Disordered" evidence="15">
    <location>
        <begin position="969"/>
        <end position="1080"/>
    </location>
</feature>
<evidence type="ECO:0000256" key="6">
    <source>
        <dbReference type="ARBA" id="ARBA00019114"/>
    </source>
</evidence>
<evidence type="ECO:0000256" key="1">
    <source>
        <dbReference type="ARBA" id="ARBA00004496"/>
    </source>
</evidence>
<comment type="caution">
    <text evidence="17">The sequence shown here is derived from an EMBL/GenBank/DDBJ whole genome shotgun (WGS) entry which is preliminary data.</text>
</comment>
<evidence type="ECO:0000259" key="16">
    <source>
        <dbReference type="SMART" id="SM00481"/>
    </source>
</evidence>
<accession>A0ABT9P6U1</accession>
<dbReference type="Pfam" id="PF02811">
    <property type="entry name" value="PHP"/>
    <property type="match status" value="1"/>
</dbReference>
<dbReference type="Pfam" id="PF01336">
    <property type="entry name" value="tRNA_anti-codon"/>
    <property type="match status" value="1"/>
</dbReference>
<comment type="subcellular location">
    <subcellularLocation>
        <location evidence="1">Cytoplasm</location>
    </subcellularLocation>
</comment>
<dbReference type="Gene3D" id="3.20.20.140">
    <property type="entry name" value="Metal-dependent hydrolases"/>
    <property type="match status" value="1"/>
</dbReference>
<feature type="region of interest" description="Disordered" evidence="15">
    <location>
        <begin position="1569"/>
        <end position="1598"/>
    </location>
</feature>
<feature type="compositionally biased region" description="Basic and acidic residues" evidence="15">
    <location>
        <begin position="1775"/>
        <end position="1790"/>
    </location>
</feature>
<keyword evidence="7" id="KW-0963">Cytoplasm</keyword>
<feature type="region of interest" description="Disordered" evidence="15">
    <location>
        <begin position="154"/>
        <end position="175"/>
    </location>
</feature>
<feature type="domain" description="Polymerase/histidinol phosphatase N-terminal" evidence="16">
    <location>
        <begin position="11"/>
        <end position="78"/>
    </location>
</feature>
<comment type="similarity">
    <text evidence="2">Belongs to the DNA polymerase type-C family. DnaE2 subfamily.</text>
</comment>
<dbReference type="EC" id="2.7.7.7" evidence="4"/>
<evidence type="ECO:0000313" key="17">
    <source>
        <dbReference type="EMBL" id="MDP9828286.1"/>
    </source>
</evidence>
<dbReference type="PANTHER" id="PTHR32294:SF4">
    <property type="entry name" value="ERROR-PRONE DNA POLYMERASE"/>
    <property type="match status" value="1"/>
</dbReference>
<feature type="compositionally biased region" description="Polar residues" evidence="15">
    <location>
        <begin position="1582"/>
        <end position="1591"/>
    </location>
</feature>
<feature type="compositionally biased region" description="Polar residues" evidence="15">
    <location>
        <begin position="1719"/>
        <end position="1733"/>
    </location>
</feature>
<dbReference type="GO" id="GO:0003887">
    <property type="term" value="F:DNA-directed DNA polymerase activity"/>
    <property type="evidence" value="ECO:0007669"/>
    <property type="project" value="UniProtKB-KW"/>
</dbReference>
<dbReference type="Proteomes" id="UP001235712">
    <property type="component" value="Unassembled WGS sequence"/>
</dbReference>
<dbReference type="PANTHER" id="PTHR32294">
    <property type="entry name" value="DNA POLYMERASE III SUBUNIT ALPHA"/>
    <property type="match status" value="1"/>
</dbReference>
<keyword evidence="10" id="KW-0235">DNA replication</keyword>
<feature type="region of interest" description="Disordered" evidence="15">
    <location>
        <begin position="1614"/>
        <end position="1836"/>
    </location>
</feature>
<organism evidence="17 18">
    <name type="scientific">Kineosporia succinea</name>
    <dbReference type="NCBI Taxonomy" id="84632"/>
    <lineage>
        <taxon>Bacteria</taxon>
        <taxon>Bacillati</taxon>
        <taxon>Actinomycetota</taxon>
        <taxon>Actinomycetes</taxon>
        <taxon>Kineosporiales</taxon>
        <taxon>Kineosporiaceae</taxon>
        <taxon>Kineosporia</taxon>
    </lineage>
</organism>
<dbReference type="Gene3D" id="1.10.10.1600">
    <property type="entry name" value="Bacterial DNA polymerase III alpha subunit, thumb domain"/>
    <property type="match status" value="1"/>
</dbReference>
<evidence type="ECO:0000256" key="10">
    <source>
        <dbReference type="ARBA" id="ARBA00022705"/>
    </source>
</evidence>
<feature type="region of interest" description="Disordered" evidence="15">
    <location>
        <begin position="1181"/>
        <end position="1255"/>
    </location>
</feature>
<dbReference type="InterPro" id="IPR004365">
    <property type="entry name" value="NA-bd_OB_tRNA"/>
</dbReference>
<feature type="compositionally biased region" description="Pro residues" evidence="15">
    <location>
        <begin position="1214"/>
        <end position="1246"/>
    </location>
</feature>
<dbReference type="Pfam" id="PF17657">
    <property type="entry name" value="DNA_pol3_finger"/>
    <property type="match status" value="1"/>
</dbReference>
<evidence type="ECO:0000313" key="18">
    <source>
        <dbReference type="Proteomes" id="UP001235712"/>
    </source>
</evidence>
<dbReference type="InterPro" id="IPR040982">
    <property type="entry name" value="DNA_pol3_finger"/>
</dbReference>
<dbReference type="InterPro" id="IPR011708">
    <property type="entry name" value="DNA_pol3_alpha_NTPase_dom"/>
</dbReference>
<gene>
    <name evidence="17" type="ORF">J2S57_004035</name>
</gene>
<keyword evidence="11" id="KW-0227">DNA damage</keyword>
<evidence type="ECO:0000256" key="4">
    <source>
        <dbReference type="ARBA" id="ARBA00012417"/>
    </source>
</evidence>
<feature type="compositionally biased region" description="Basic and acidic residues" evidence="15">
    <location>
        <begin position="159"/>
        <end position="168"/>
    </location>
</feature>
<comment type="catalytic activity">
    <reaction evidence="14">
        <text>DNA(n) + a 2'-deoxyribonucleoside 5'-triphosphate = DNA(n+1) + diphosphate</text>
        <dbReference type="Rhea" id="RHEA:22508"/>
        <dbReference type="Rhea" id="RHEA-COMP:17339"/>
        <dbReference type="Rhea" id="RHEA-COMP:17340"/>
        <dbReference type="ChEBI" id="CHEBI:33019"/>
        <dbReference type="ChEBI" id="CHEBI:61560"/>
        <dbReference type="ChEBI" id="CHEBI:173112"/>
        <dbReference type="EC" id="2.7.7.7"/>
    </reaction>
</comment>
<feature type="compositionally biased region" description="Acidic residues" evidence="15">
    <location>
        <begin position="973"/>
        <end position="988"/>
    </location>
</feature>
<evidence type="ECO:0000256" key="7">
    <source>
        <dbReference type="ARBA" id="ARBA00022490"/>
    </source>
</evidence>
<dbReference type="SMART" id="SM00481">
    <property type="entry name" value="POLIIIAc"/>
    <property type="match status" value="1"/>
</dbReference>
<feature type="compositionally biased region" description="Polar residues" evidence="15">
    <location>
        <begin position="1792"/>
        <end position="1801"/>
    </location>
</feature>
<keyword evidence="8" id="KW-0808">Transferase</keyword>
<name>A0ABT9P6U1_9ACTN</name>
<dbReference type="CDD" id="cd07431">
    <property type="entry name" value="PHP_PolIIIA"/>
    <property type="match status" value="1"/>
</dbReference>
<comment type="similarity">
    <text evidence="3">Belongs to the DNA polymerase type-C family. DnaE subfamily.</text>
</comment>